<sequence length="122" mass="12655">MSKRLQHQFDRGDIVSLDMGSASTQVACKALVLSPAAYNALGLALAVPITEHDSSRYAGFAVAIVLPGRTPASGAALVNLVRPVDLAARGAKLLGKAPQTTIDEALHRLQAVVGKTAERTPA</sequence>
<gene>
    <name evidence="1" type="ORF">YSA_p00095</name>
</gene>
<dbReference type="GO" id="GO:0003677">
    <property type="term" value="F:DNA binding"/>
    <property type="evidence" value="ECO:0007669"/>
    <property type="project" value="InterPro"/>
</dbReference>
<dbReference type="HOGENOM" id="CLU_121823_2_1_6"/>
<dbReference type="Pfam" id="PF02452">
    <property type="entry name" value="PemK_toxin"/>
    <property type="match status" value="1"/>
</dbReference>
<dbReference type="InterPro" id="IPR011067">
    <property type="entry name" value="Plasmid_toxin/cell-grow_inhib"/>
</dbReference>
<proteinExistence type="predicted"/>
<evidence type="ECO:0000313" key="2">
    <source>
        <dbReference type="Proteomes" id="UP000005268"/>
    </source>
</evidence>
<reference evidence="1 2" key="1">
    <citation type="journal article" date="2012" name="J. Bacteriol.">
        <title>Complete Genome Sequence of the Naphthalene-Degrading Pseudomonas putida Strain ND6.</title>
        <authorList>
            <person name="Li S."/>
            <person name="Zhao H."/>
            <person name="Li Y."/>
            <person name="Niu S."/>
            <person name="Cai B."/>
        </authorList>
    </citation>
    <scope>NUCLEOTIDE SEQUENCE [LARGE SCALE GENOMIC DNA]</scope>
    <source>
        <strain evidence="1 2">ND6</strain>
        <plasmid evidence="1">pND6-2</plasmid>
    </source>
</reference>
<geneLocation type="plasmid" evidence="1 2">
    <name>pND6-2</name>
</geneLocation>
<dbReference type="RefSeq" id="WP_015026476.1">
    <property type="nucleotide sequence ID" value="NC_018746.1"/>
</dbReference>
<protein>
    <submittedName>
        <fullName evidence="1">Toxin ChpB</fullName>
    </submittedName>
</protein>
<accession>I3V5I0</accession>
<dbReference type="AlphaFoldDB" id="I3V5I0"/>
<keyword evidence="1" id="KW-0614">Plasmid</keyword>
<evidence type="ECO:0000313" key="1">
    <source>
        <dbReference type="EMBL" id="AFK73001.1"/>
    </source>
</evidence>
<dbReference type="EMBL" id="CP003589">
    <property type="protein sequence ID" value="AFK73001.1"/>
    <property type="molecule type" value="Genomic_DNA"/>
</dbReference>
<dbReference type="KEGG" id="ppi:YSA_p00095"/>
<name>I3V5I0_PSEPU</name>
<dbReference type="Proteomes" id="UP000005268">
    <property type="component" value="Plasmid pND6-2"/>
</dbReference>
<dbReference type="SUPFAM" id="SSF50118">
    <property type="entry name" value="Cell growth inhibitor/plasmid maintenance toxic component"/>
    <property type="match status" value="1"/>
</dbReference>
<organism evidence="1 2">
    <name type="scientific">Pseudomonas putida ND6</name>
    <dbReference type="NCBI Taxonomy" id="231023"/>
    <lineage>
        <taxon>Bacteria</taxon>
        <taxon>Pseudomonadati</taxon>
        <taxon>Pseudomonadota</taxon>
        <taxon>Gammaproteobacteria</taxon>
        <taxon>Pseudomonadales</taxon>
        <taxon>Pseudomonadaceae</taxon>
        <taxon>Pseudomonas</taxon>
    </lineage>
</organism>
<dbReference type="InterPro" id="IPR003477">
    <property type="entry name" value="PemK-like"/>
</dbReference>
<dbReference type="Gene3D" id="2.30.30.110">
    <property type="match status" value="1"/>
</dbReference>